<accession>F0U5Z1</accession>
<dbReference type="AlphaFoldDB" id="F0U5Z1"/>
<evidence type="ECO:0000313" key="1">
    <source>
        <dbReference type="EMBL" id="EGC41382.1"/>
    </source>
</evidence>
<dbReference type="HOGENOM" id="CLU_2222422_0_0_1"/>
<protein>
    <submittedName>
        <fullName evidence="1">Predicted protein</fullName>
    </submittedName>
</protein>
<sequence length="106" mass="12132">MQQAHKKDYGSALDMHYLGCAMYMIDHLDTLDEKCHEEAALVWNHLKSILSVVEDFGQCRQADLQFQRGKILSEARDEALYCGGRKACENRIFCHPLKSSSKTPQK</sequence>
<dbReference type="EMBL" id="DS990636">
    <property type="protein sequence ID" value="EGC41382.1"/>
    <property type="molecule type" value="Genomic_DNA"/>
</dbReference>
<name>F0U5Z1_AJEC8</name>
<dbReference type="Proteomes" id="UP000008142">
    <property type="component" value="Unassembled WGS sequence"/>
</dbReference>
<proteinExistence type="predicted"/>
<reference evidence="2" key="1">
    <citation type="submission" date="2008-07" db="EMBL/GenBank/DDBJ databases">
        <title>Annotation of Ajellomyces capsulatus strain H88.</title>
        <authorList>
            <person name="Champion M."/>
            <person name="Cuomo C."/>
            <person name="Ma L.-J."/>
            <person name="Henn M.R."/>
            <person name="Sil A."/>
            <person name="Goldman B."/>
            <person name="Young S.K."/>
            <person name="Kodira C.D."/>
            <person name="Zeng Q."/>
            <person name="Koehrsen M."/>
            <person name="Alvarado L."/>
            <person name="Berlin A."/>
            <person name="Borenstein D."/>
            <person name="Chen Z."/>
            <person name="Engels R."/>
            <person name="Freedman E."/>
            <person name="Gellesch M."/>
            <person name="Goldberg J."/>
            <person name="Griggs A."/>
            <person name="Gujja S."/>
            <person name="Heiman D."/>
            <person name="Hepburn T."/>
            <person name="Howarth C."/>
            <person name="Jen D."/>
            <person name="Larson L."/>
            <person name="Lewis B."/>
            <person name="Mehta T."/>
            <person name="Park D."/>
            <person name="Pearson M."/>
            <person name="Roberts A."/>
            <person name="Saif S."/>
            <person name="Shea T."/>
            <person name="Shenoy N."/>
            <person name="Sisk P."/>
            <person name="Stolte C."/>
            <person name="Sykes S."/>
            <person name="Walk T."/>
            <person name="White J."/>
            <person name="Yandava C."/>
            <person name="Klein B."/>
            <person name="McEwen J.G."/>
            <person name="Puccia R."/>
            <person name="Goldman G.H."/>
            <person name="Felipe M.S."/>
            <person name="Nino-Vega G."/>
            <person name="San-Blas G."/>
            <person name="Taylor J."/>
            <person name="Mendoza L."/>
            <person name="Galagan J."/>
            <person name="Nusbaum C."/>
            <person name="Birren B."/>
        </authorList>
    </citation>
    <scope>NUCLEOTIDE SEQUENCE [LARGE SCALE GENOMIC DNA]</scope>
    <source>
        <strain evidence="2">H88</strain>
    </source>
</reference>
<evidence type="ECO:0000313" key="2">
    <source>
        <dbReference type="Proteomes" id="UP000008142"/>
    </source>
</evidence>
<organism evidence="2">
    <name type="scientific">Ajellomyces capsulatus (strain H88)</name>
    <name type="common">Darling's disease fungus</name>
    <name type="synonym">Histoplasma capsulatum</name>
    <dbReference type="NCBI Taxonomy" id="544711"/>
    <lineage>
        <taxon>Eukaryota</taxon>
        <taxon>Fungi</taxon>
        <taxon>Dikarya</taxon>
        <taxon>Ascomycota</taxon>
        <taxon>Pezizomycotina</taxon>
        <taxon>Eurotiomycetes</taxon>
        <taxon>Eurotiomycetidae</taxon>
        <taxon>Onygenales</taxon>
        <taxon>Ajellomycetaceae</taxon>
        <taxon>Histoplasma</taxon>
    </lineage>
</organism>
<gene>
    <name evidence="1" type="ORF">HCEG_00744</name>
</gene>
<dbReference type="OMA" id="DEKCHEE"/>